<gene>
    <name evidence="1" type="ORF">Hgul01_01983</name>
</gene>
<name>A0ABP9X070_9CHLR</name>
<organism evidence="1 2">
    <name type="scientific">Herpetosiphon gulosus</name>
    <dbReference type="NCBI Taxonomy" id="1973496"/>
    <lineage>
        <taxon>Bacteria</taxon>
        <taxon>Bacillati</taxon>
        <taxon>Chloroflexota</taxon>
        <taxon>Chloroflexia</taxon>
        <taxon>Herpetosiphonales</taxon>
        <taxon>Herpetosiphonaceae</taxon>
        <taxon>Herpetosiphon</taxon>
    </lineage>
</organism>
<sequence>MSNELYKTGQEAPKSSYYVFVSYTDGSTLPAPTKEEKEIYLTRGEVFPPIRSQNKGAIWKAK</sequence>
<evidence type="ECO:0008006" key="3">
    <source>
        <dbReference type="Google" id="ProtNLM"/>
    </source>
</evidence>
<evidence type="ECO:0000313" key="2">
    <source>
        <dbReference type="Proteomes" id="UP001428290"/>
    </source>
</evidence>
<reference evidence="1 2" key="1">
    <citation type="submission" date="2024-02" db="EMBL/GenBank/DDBJ databases">
        <title>Herpetosiphon gulosus NBRC 112829.</title>
        <authorList>
            <person name="Ichikawa N."/>
            <person name="Katano-Makiyama Y."/>
            <person name="Hidaka K."/>
        </authorList>
    </citation>
    <scope>NUCLEOTIDE SEQUENCE [LARGE SCALE GENOMIC DNA]</scope>
    <source>
        <strain evidence="1 2">NBRC 112829</strain>
    </source>
</reference>
<dbReference type="InterPro" id="IPR025549">
    <property type="entry name" value="YjzC"/>
</dbReference>
<dbReference type="Pfam" id="PF14168">
    <property type="entry name" value="YjzC"/>
    <property type="match status" value="1"/>
</dbReference>
<proteinExistence type="predicted"/>
<dbReference type="Proteomes" id="UP001428290">
    <property type="component" value="Unassembled WGS sequence"/>
</dbReference>
<keyword evidence="2" id="KW-1185">Reference proteome</keyword>
<accession>A0ABP9X070</accession>
<comment type="caution">
    <text evidence="1">The sequence shown here is derived from an EMBL/GenBank/DDBJ whole genome shotgun (WGS) entry which is preliminary data.</text>
</comment>
<evidence type="ECO:0000313" key="1">
    <source>
        <dbReference type="EMBL" id="GAA5528186.1"/>
    </source>
</evidence>
<dbReference type="RefSeq" id="WP_345721799.1">
    <property type="nucleotide sequence ID" value="NZ_BAABRU010000006.1"/>
</dbReference>
<protein>
    <recommendedName>
        <fullName evidence="3">YjzC family protein</fullName>
    </recommendedName>
</protein>
<dbReference type="EMBL" id="BAABRU010000006">
    <property type="protein sequence ID" value="GAA5528186.1"/>
    <property type="molecule type" value="Genomic_DNA"/>
</dbReference>